<dbReference type="PANTHER" id="PTHR43542:SF1">
    <property type="entry name" value="METHYLTRANSFERASE"/>
    <property type="match status" value="1"/>
</dbReference>
<dbReference type="RefSeq" id="WP_227179827.1">
    <property type="nucleotide sequence ID" value="NZ_JAJBZT010000003.1"/>
</dbReference>
<evidence type="ECO:0000256" key="2">
    <source>
        <dbReference type="ARBA" id="ARBA00022679"/>
    </source>
</evidence>
<dbReference type="PROSITE" id="PS00092">
    <property type="entry name" value="N6_MTASE"/>
    <property type="match status" value="1"/>
</dbReference>
<name>A0ABS8D4Z3_9NEIS</name>
<proteinExistence type="predicted"/>
<keyword evidence="2 3" id="KW-0808">Transferase</keyword>
<dbReference type="PANTHER" id="PTHR43542">
    <property type="entry name" value="METHYLTRANSFERASE"/>
    <property type="match status" value="1"/>
</dbReference>
<evidence type="ECO:0000313" key="4">
    <source>
        <dbReference type="Proteomes" id="UP001165395"/>
    </source>
</evidence>
<dbReference type="InterPro" id="IPR002052">
    <property type="entry name" value="DNA_methylase_N6_adenine_CS"/>
</dbReference>
<accession>A0ABS8D4Z3</accession>
<protein>
    <submittedName>
        <fullName evidence="3">16S rRNA (Guanine(966)-N(2))-methyltransferase RsmD</fullName>
        <ecNumber evidence="3">2.1.1.171</ecNumber>
    </submittedName>
</protein>
<dbReference type="Proteomes" id="UP001165395">
    <property type="component" value="Unassembled WGS sequence"/>
</dbReference>
<gene>
    <name evidence="3" type="primary">rsmD</name>
    <name evidence="3" type="ORF">LIN78_06765</name>
</gene>
<keyword evidence="4" id="KW-1185">Reference proteome</keyword>
<reference evidence="3" key="1">
    <citation type="submission" date="2021-10" db="EMBL/GenBank/DDBJ databases">
        <title>The complete genome sequence of Leeia sp. TBRC 13508.</title>
        <authorList>
            <person name="Charoenyingcharoen P."/>
            <person name="Yukphan P."/>
        </authorList>
    </citation>
    <scope>NUCLEOTIDE SEQUENCE</scope>
    <source>
        <strain evidence="3">TBRC 13508</strain>
    </source>
</reference>
<dbReference type="InterPro" id="IPR029063">
    <property type="entry name" value="SAM-dependent_MTases_sf"/>
</dbReference>
<keyword evidence="1 3" id="KW-0489">Methyltransferase</keyword>
<dbReference type="CDD" id="cd02440">
    <property type="entry name" value="AdoMet_MTases"/>
    <property type="match status" value="1"/>
</dbReference>
<dbReference type="InterPro" id="IPR004398">
    <property type="entry name" value="RNA_MeTrfase_RsmD"/>
</dbReference>
<dbReference type="NCBIfam" id="TIGR00095">
    <property type="entry name" value="16S rRNA (guanine(966)-N(2))-methyltransferase RsmD"/>
    <property type="match status" value="1"/>
</dbReference>
<dbReference type="EMBL" id="JAJBZT010000003">
    <property type="protein sequence ID" value="MCB6183242.1"/>
    <property type="molecule type" value="Genomic_DNA"/>
</dbReference>
<organism evidence="3 4">
    <name type="scientific">Leeia speluncae</name>
    <dbReference type="NCBI Taxonomy" id="2884804"/>
    <lineage>
        <taxon>Bacteria</taxon>
        <taxon>Pseudomonadati</taxon>
        <taxon>Pseudomonadota</taxon>
        <taxon>Betaproteobacteria</taxon>
        <taxon>Neisseriales</taxon>
        <taxon>Leeiaceae</taxon>
        <taxon>Leeia</taxon>
    </lineage>
</organism>
<comment type="caution">
    <text evidence="3">The sequence shown here is derived from an EMBL/GenBank/DDBJ whole genome shotgun (WGS) entry which is preliminary data.</text>
</comment>
<dbReference type="Pfam" id="PF03602">
    <property type="entry name" value="Cons_hypoth95"/>
    <property type="match status" value="1"/>
</dbReference>
<evidence type="ECO:0000256" key="1">
    <source>
        <dbReference type="ARBA" id="ARBA00022603"/>
    </source>
</evidence>
<evidence type="ECO:0000313" key="3">
    <source>
        <dbReference type="EMBL" id="MCB6183242.1"/>
    </source>
</evidence>
<dbReference type="Gene3D" id="3.40.50.150">
    <property type="entry name" value="Vaccinia Virus protein VP39"/>
    <property type="match status" value="1"/>
</dbReference>
<sequence length="184" mass="20793">MLRNQIRIIGGQWRRHQLTFPDGDGLRPTSDRVKETLFNWLGQDLHGKHCLDMFCGSGALSFEAASRFAARVLGFELNQRAYRQLLDNAKKLGASQIEFRQGDVFRQLPALREKFDVIFADPPFAANLAADVLEIAKQVLKPNGYLYLESGKLPELSDEWEIFRQGKAGQVHYTLLKLATASEA</sequence>
<dbReference type="GO" id="GO:0052913">
    <property type="term" value="F:16S rRNA (guanine(966)-N(2))-methyltransferase activity"/>
    <property type="evidence" value="ECO:0007669"/>
    <property type="project" value="UniProtKB-EC"/>
</dbReference>
<dbReference type="PIRSF" id="PIRSF004553">
    <property type="entry name" value="CHP00095"/>
    <property type="match status" value="1"/>
</dbReference>
<dbReference type="EC" id="2.1.1.171" evidence="3"/>
<dbReference type="SUPFAM" id="SSF53335">
    <property type="entry name" value="S-adenosyl-L-methionine-dependent methyltransferases"/>
    <property type="match status" value="1"/>
</dbReference>